<evidence type="ECO:0000256" key="8">
    <source>
        <dbReference type="SAM" id="Phobius"/>
    </source>
</evidence>
<feature type="transmembrane region" description="Helical" evidence="8">
    <location>
        <begin position="160"/>
        <end position="179"/>
    </location>
</feature>
<dbReference type="Pfam" id="PF13231">
    <property type="entry name" value="PMT_2"/>
    <property type="match status" value="1"/>
</dbReference>
<evidence type="ECO:0000256" key="5">
    <source>
        <dbReference type="ARBA" id="ARBA00022692"/>
    </source>
</evidence>
<reference evidence="10 11" key="1">
    <citation type="submission" date="2023-05" db="EMBL/GenBank/DDBJ databases">
        <title>Draft genome sequence of Streptomyces sp. B-S-A8 isolated from a cave soil in Thailand.</title>
        <authorList>
            <person name="Chamroensaksri N."/>
            <person name="Muangham S."/>
        </authorList>
    </citation>
    <scope>NUCLEOTIDE SEQUENCE [LARGE SCALE GENOMIC DNA]</scope>
    <source>
        <strain evidence="10 11">B-S-A8</strain>
    </source>
</reference>
<evidence type="ECO:0000313" key="11">
    <source>
        <dbReference type="Proteomes" id="UP001224661"/>
    </source>
</evidence>
<evidence type="ECO:0000256" key="2">
    <source>
        <dbReference type="ARBA" id="ARBA00022475"/>
    </source>
</evidence>
<feature type="transmembrane region" description="Helical" evidence="8">
    <location>
        <begin position="35"/>
        <end position="55"/>
    </location>
</feature>
<name>A0ABT6RYA3_9ACTN</name>
<feature type="transmembrane region" description="Helical" evidence="8">
    <location>
        <begin position="186"/>
        <end position="212"/>
    </location>
</feature>
<evidence type="ECO:0000256" key="6">
    <source>
        <dbReference type="ARBA" id="ARBA00022989"/>
    </source>
</evidence>
<sequence length="536" mass="56898">MQVTTLRAALAAGPSATAAAPGHVRTAWAALTARPAVTAVLVPASAMLVLGLWGLDRASMWRDEGVTHQVATRSLPEIVRLLGSADAVHGLYYLLMHAVLSVHPGEVALRLPSVLAGAATAGLVAALGVRLARPRVGLWAGLLYAATPLTGYYAQEGRSYALVAAGVTGATLLLVRAVRQGRVKDWCLYGAVVTATVLLHQLAALILLAHAVTLLLSWKRLDRQAWRNWAVCGCATLTVLLPLARLTLGQSGHPAWLAAADEGSSASLLKAFAGPTELVLTAALLLACVSLNSPLERTGRLSLNAVAMPLMVLPPAVLLAASQYAPLHHDRFLFFALAGVPLCAAAGAERIARGFRMMRSRPGRRAGGALFGAAVVALAFCWQLPLHQGDRTTDQRPDDPAALAKVVAERIGPGDAMLYLPSVARRTALAYPREFQNTNDIALARTAAASGTLYGQETGPGELRRRLADLEHVWLLAEPYAASTAWDPKSATERAKLTVVSEEFLLRADYRTRSGVLRHYVRRPPEKPVGWSAPAA</sequence>
<evidence type="ECO:0000256" key="3">
    <source>
        <dbReference type="ARBA" id="ARBA00022676"/>
    </source>
</evidence>
<keyword evidence="7 8" id="KW-0472">Membrane</keyword>
<dbReference type="PANTHER" id="PTHR33908">
    <property type="entry name" value="MANNOSYLTRANSFERASE YKCB-RELATED"/>
    <property type="match status" value="1"/>
</dbReference>
<evidence type="ECO:0000256" key="1">
    <source>
        <dbReference type="ARBA" id="ARBA00004651"/>
    </source>
</evidence>
<comment type="caution">
    <text evidence="10">The sequence shown here is derived from an EMBL/GenBank/DDBJ whole genome shotgun (WGS) entry which is preliminary data.</text>
</comment>
<keyword evidence="4 10" id="KW-0808">Transferase</keyword>
<feature type="transmembrane region" description="Helical" evidence="8">
    <location>
        <begin position="303"/>
        <end position="325"/>
    </location>
</feature>
<evidence type="ECO:0000256" key="4">
    <source>
        <dbReference type="ARBA" id="ARBA00022679"/>
    </source>
</evidence>
<keyword evidence="3 10" id="KW-0328">Glycosyltransferase</keyword>
<protein>
    <submittedName>
        <fullName evidence="10">Glycosyltransferase family 39 protein</fullName>
        <ecNumber evidence="10">2.4.-.-</ecNumber>
    </submittedName>
</protein>
<feature type="transmembrane region" description="Helical" evidence="8">
    <location>
        <begin position="369"/>
        <end position="386"/>
    </location>
</feature>
<keyword evidence="2" id="KW-1003">Cell membrane</keyword>
<proteinExistence type="predicted"/>
<gene>
    <name evidence="10" type="ORF">QIS99_24950</name>
</gene>
<accession>A0ABT6RYA3</accession>
<dbReference type="EC" id="2.4.-.-" evidence="10"/>
<evidence type="ECO:0000259" key="9">
    <source>
        <dbReference type="Pfam" id="PF13231"/>
    </source>
</evidence>
<dbReference type="RefSeq" id="WP_282515881.1">
    <property type="nucleotide sequence ID" value="NZ_JASCIR010000027.1"/>
</dbReference>
<keyword evidence="6 8" id="KW-1133">Transmembrane helix</keyword>
<keyword evidence="11" id="KW-1185">Reference proteome</keyword>
<feature type="transmembrane region" description="Helical" evidence="8">
    <location>
        <begin position="107"/>
        <end position="129"/>
    </location>
</feature>
<evidence type="ECO:0000313" key="10">
    <source>
        <dbReference type="EMBL" id="MDI3389419.1"/>
    </source>
</evidence>
<dbReference type="GO" id="GO:0016757">
    <property type="term" value="F:glycosyltransferase activity"/>
    <property type="evidence" value="ECO:0007669"/>
    <property type="project" value="UniProtKB-KW"/>
</dbReference>
<feature type="domain" description="Glycosyltransferase RgtA/B/C/D-like" evidence="9">
    <location>
        <begin position="99"/>
        <end position="226"/>
    </location>
</feature>
<dbReference type="Proteomes" id="UP001224661">
    <property type="component" value="Unassembled WGS sequence"/>
</dbReference>
<dbReference type="InterPro" id="IPR038731">
    <property type="entry name" value="RgtA/B/C-like"/>
</dbReference>
<keyword evidence="5 8" id="KW-0812">Transmembrane</keyword>
<feature type="transmembrane region" description="Helical" evidence="8">
    <location>
        <begin position="136"/>
        <end position="154"/>
    </location>
</feature>
<dbReference type="EMBL" id="JASCIR010000027">
    <property type="protein sequence ID" value="MDI3389419.1"/>
    <property type="molecule type" value="Genomic_DNA"/>
</dbReference>
<dbReference type="InterPro" id="IPR050297">
    <property type="entry name" value="LipidA_mod_glycosyltrf_83"/>
</dbReference>
<feature type="transmembrane region" description="Helical" evidence="8">
    <location>
        <begin position="331"/>
        <end position="348"/>
    </location>
</feature>
<organism evidence="10 11">
    <name type="scientific">Streptomyces solicavernae</name>
    <dbReference type="NCBI Taxonomy" id="3043614"/>
    <lineage>
        <taxon>Bacteria</taxon>
        <taxon>Bacillati</taxon>
        <taxon>Actinomycetota</taxon>
        <taxon>Actinomycetes</taxon>
        <taxon>Kitasatosporales</taxon>
        <taxon>Streptomycetaceae</taxon>
        <taxon>Streptomyces</taxon>
    </lineage>
</organism>
<comment type="subcellular location">
    <subcellularLocation>
        <location evidence="1">Cell membrane</location>
        <topology evidence="1">Multi-pass membrane protein</topology>
    </subcellularLocation>
</comment>
<dbReference type="PANTHER" id="PTHR33908:SF3">
    <property type="entry name" value="UNDECAPRENYL PHOSPHATE-ALPHA-4-AMINO-4-DEOXY-L-ARABINOSE ARABINOSYL TRANSFERASE"/>
    <property type="match status" value="1"/>
</dbReference>
<evidence type="ECO:0000256" key="7">
    <source>
        <dbReference type="ARBA" id="ARBA00023136"/>
    </source>
</evidence>
<feature type="transmembrane region" description="Helical" evidence="8">
    <location>
        <begin position="272"/>
        <end position="291"/>
    </location>
</feature>